<dbReference type="EMBL" id="JARBDR010000141">
    <property type="protein sequence ID" value="KAJ8321031.1"/>
    <property type="molecule type" value="Genomic_DNA"/>
</dbReference>
<protein>
    <recommendedName>
        <fullName evidence="1">Heterogeneous nuclear ribonucleoprotein L RRM domain-containing protein</fullName>
    </recommendedName>
</protein>
<evidence type="ECO:0000313" key="2">
    <source>
        <dbReference type="EMBL" id="KAJ8321031.1"/>
    </source>
</evidence>
<dbReference type="InterPro" id="IPR012677">
    <property type="entry name" value="Nucleotide-bd_a/b_plait_sf"/>
</dbReference>
<organism evidence="2 3">
    <name type="scientific">Tegillarca granosa</name>
    <name type="common">Malaysian cockle</name>
    <name type="synonym">Anadara granosa</name>
    <dbReference type="NCBI Taxonomy" id="220873"/>
    <lineage>
        <taxon>Eukaryota</taxon>
        <taxon>Metazoa</taxon>
        <taxon>Spiralia</taxon>
        <taxon>Lophotrochozoa</taxon>
        <taxon>Mollusca</taxon>
        <taxon>Bivalvia</taxon>
        <taxon>Autobranchia</taxon>
        <taxon>Pteriomorphia</taxon>
        <taxon>Arcoida</taxon>
        <taxon>Arcoidea</taxon>
        <taxon>Arcidae</taxon>
        <taxon>Tegillarca</taxon>
    </lineage>
</organism>
<comment type="caution">
    <text evidence="2">The sequence shown here is derived from an EMBL/GenBank/DDBJ whole genome shotgun (WGS) entry which is preliminary data.</text>
</comment>
<evidence type="ECO:0000313" key="3">
    <source>
        <dbReference type="Proteomes" id="UP001217089"/>
    </source>
</evidence>
<sequence>MQAFKVHQKFYIFTMLHQVYLMKNWKRKIYNRIETVVLGKAGIADRSSTGLVEFENKPEAVEALILANHISVDNPGGKNPFCFKLCFSASPIINN</sequence>
<dbReference type="Gene3D" id="3.30.70.330">
    <property type="match status" value="1"/>
</dbReference>
<dbReference type="InterPro" id="IPR055204">
    <property type="entry name" value="HNRNPL_RRM"/>
</dbReference>
<dbReference type="Pfam" id="PF22976">
    <property type="entry name" value="RRM_10"/>
    <property type="match status" value="1"/>
</dbReference>
<keyword evidence="3" id="KW-1185">Reference proteome</keyword>
<reference evidence="2 3" key="1">
    <citation type="submission" date="2022-12" db="EMBL/GenBank/DDBJ databases">
        <title>Chromosome-level genome of Tegillarca granosa.</title>
        <authorList>
            <person name="Kim J."/>
        </authorList>
    </citation>
    <scope>NUCLEOTIDE SEQUENCE [LARGE SCALE GENOMIC DNA]</scope>
    <source>
        <strain evidence="2">Teg-2019</strain>
        <tissue evidence="2">Adductor muscle</tissue>
    </source>
</reference>
<feature type="domain" description="Heterogeneous nuclear ribonucleoprotein L RRM" evidence="1">
    <location>
        <begin position="31"/>
        <end position="91"/>
    </location>
</feature>
<gene>
    <name evidence="2" type="ORF">KUTeg_002618</name>
</gene>
<name>A0ABQ9FWC0_TEGGR</name>
<dbReference type="Proteomes" id="UP001217089">
    <property type="component" value="Unassembled WGS sequence"/>
</dbReference>
<accession>A0ABQ9FWC0</accession>
<evidence type="ECO:0000259" key="1">
    <source>
        <dbReference type="Pfam" id="PF22976"/>
    </source>
</evidence>
<proteinExistence type="predicted"/>